<protein>
    <submittedName>
        <fullName evidence="3">Uncharacterized protein</fullName>
    </submittedName>
</protein>
<dbReference type="WBParaSite" id="nRc.2.0.1.t34317-RA">
    <property type="protein sequence ID" value="nRc.2.0.1.t34317-RA"/>
    <property type="gene ID" value="nRc.2.0.1.g34317"/>
</dbReference>
<dbReference type="Proteomes" id="UP000887565">
    <property type="component" value="Unplaced"/>
</dbReference>
<feature type="region of interest" description="Disordered" evidence="1">
    <location>
        <begin position="1"/>
        <end position="74"/>
    </location>
</feature>
<evidence type="ECO:0000256" key="1">
    <source>
        <dbReference type="SAM" id="MobiDB-lite"/>
    </source>
</evidence>
<dbReference type="AlphaFoldDB" id="A0A915K8V2"/>
<organism evidence="2 3">
    <name type="scientific">Romanomermis culicivorax</name>
    <name type="common">Nematode worm</name>
    <dbReference type="NCBI Taxonomy" id="13658"/>
    <lineage>
        <taxon>Eukaryota</taxon>
        <taxon>Metazoa</taxon>
        <taxon>Ecdysozoa</taxon>
        <taxon>Nematoda</taxon>
        <taxon>Enoplea</taxon>
        <taxon>Dorylaimia</taxon>
        <taxon>Mermithida</taxon>
        <taxon>Mermithoidea</taxon>
        <taxon>Mermithidae</taxon>
        <taxon>Romanomermis</taxon>
    </lineage>
</organism>
<feature type="compositionally biased region" description="Basic and acidic residues" evidence="1">
    <location>
        <begin position="46"/>
        <end position="63"/>
    </location>
</feature>
<keyword evidence="2" id="KW-1185">Reference proteome</keyword>
<evidence type="ECO:0000313" key="3">
    <source>
        <dbReference type="WBParaSite" id="nRc.2.0.1.t34317-RA"/>
    </source>
</evidence>
<feature type="compositionally biased region" description="Basic and acidic residues" evidence="1">
    <location>
        <begin position="7"/>
        <end position="22"/>
    </location>
</feature>
<evidence type="ECO:0000313" key="2">
    <source>
        <dbReference type="Proteomes" id="UP000887565"/>
    </source>
</evidence>
<name>A0A915K8V2_ROMCU</name>
<proteinExistence type="predicted"/>
<reference evidence="3" key="1">
    <citation type="submission" date="2022-11" db="UniProtKB">
        <authorList>
            <consortium name="WormBaseParasite"/>
        </authorList>
    </citation>
    <scope>IDENTIFICATION</scope>
</reference>
<accession>A0A915K8V2</accession>
<sequence>MQQQEEVQYHDAHKAHMMDKPHWKCTLPPSIFHTEYGKRPSQRTTKSPEQKAKQKAKSKECKMASHASSSTGGT</sequence>